<sequence>MKNYNSKFKIILLIIAAAFLLSTFYLLFTTNIAQAADGLVPCNGLGCKFCHLITLVGNVINFALYNIAIPLVVVFIVWGGLTIMTAGDSTEKVGQGRKMIQSAIIGVFIALGAWMIINMVLNAVGILSGAGGSFVPWEWGGKNPFKC</sequence>
<evidence type="ECO:0000256" key="1">
    <source>
        <dbReference type="SAM" id="Phobius"/>
    </source>
</evidence>
<proteinExistence type="predicted"/>
<evidence type="ECO:0000256" key="2">
    <source>
        <dbReference type="SAM" id="SignalP"/>
    </source>
</evidence>
<keyword evidence="1" id="KW-1133">Transmembrane helix</keyword>
<dbReference type="AlphaFoldDB" id="A0A2M7CQH5"/>
<dbReference type="Proteomes" id="UP000230595">
    <property type="component" value="Unassembled WGS sequence"/>
</dbReference>
<dbReference type="InterPro" id="IPR043993">
    <property type="entry name" value="T4SS_pilin"/>
</dbReference>
<feature type="transmembrane region" description="Helical" evidence="1">
    <location>
        <begin position="59"/>
        <end position="81"/>
    </location>
</feature>
<keyword evidence="1" id="KW-0812">Transmembrane</keyword>
<keyword evidence="1" id="KW-0472">Membrane</keyword>
<organism evidence="3 4">
    <name type="scientific">Candidatus Wolfebacteria bacterium CG02_land_8_20_14_3_00_37_12</name>
    <dbReference type="NCBI Taxonomy" id="1975066"/>
    <lineage>
        <taxon>Bacteria</taxon>
        <taxon>Candidatus Wolfeibacteriota</taxon>
    </lineage>
</organism>
<dbReference type="EMBL" id="PEUH01000012">
    <property type="protein sequence ID" value="PIV31911.1"/>
    <property type="molecule type" value="Genomic_DNA"/>
</dbReference>
<dbReference type="Pfam" id="PF18895">
    <property type="entry name" value="T4SS_pilin"/>
    <property type="match status" value="1"/>
</dbReference>
<feature type="chain" id="PRO_5014779392" evidence="2">
    <location>
        <begin position="36"/>
        <end position="147"/>
    </location>
</feature>
<comment type="caution">
    <text evidence="3">The sequence shown here is derived from an EMBL/GenBank/DDBJ whole genome shotgun (WGS) entry which is preliminary data.</text>
</comment>
<feature type="transmembrane region" description="Helical" evidence="1">
    <location>
        <begin position="102"/>
        <end position="127"/>
    </location>
</feature>
<keyword evidence="2" id="KW-0732">Signal</keyword>
<reference evidence="4" key="1">
    <citation type="submission" date="2017-09" db="EMBL/GenBank/DDBJ databases">
        <title>Depth-based differentiation of microbial function through sediment-hosted aquifers and enrichment of novel symbionts in the deep terrestrial subsurface.</title>
        <authorList>
            <person name="Probst A.J."/>
            <person name="Ladd B."/>
            <person name="Jarett J.K."/>
            <person name="Geller-Mcgrath D.E."/>
            <person name="Sieber C.M.K."/>
            <person name="Emerson J.B."/>
            <person name="Anantharaman K."/>
            <person name="Thomas B.C."/>
            <person name="Malmstrom R."/>
            <person name="Stieglmeier M."/>
            <person name="Klingl A."/>
            <person name="Woyke T."/>
            <person name="Ryan C.M."/>
            <person name="Banfield J.F."/>
        </authorList>
    </citation>
    <scope>NUCLEOTIDE SEQUENCE [LARGE SCALE GENOMIC DNA]</scope>
</reference>
<accession>A0A2M7CQH5</accession>
<protein>
    <submittedName>
        <fullName evidence="3">Uncharacterized protein</fullName>
    </submittedName>
</protein>
<name>A0A2M7CQH5_9BACT</name>
<evidence type="ECO:0000313" key="3">
    <source>
        <dbReference type="EMBL" id="PIV31911.1"/>
    </source>
</evidence>
<gene>
    <name evidence="3" type="ORF">COS33_00665</name>
</gene>
<evidence type="ECO:0000313" key="4">
    <source>
        <dbReference type="Proteomes" id="UP000230595"/>
    </source>
</evidence>
<feature type="signal peptide" evidence="2">
    <location>
        <begin position="1"/>
        <end position="35"/>
    </location>
</feature>